<feature type="region of interest" description="Disordered" evidence="2">
    <location>
        <begin position="67"/>
        <end position="111"/>
    </location>
</feature>
<keyword evidence="1" id="KW-0175">Coiled coil</keyword>
<feature type="coiled-coil region" evidence="1">
    <location>
        <begin position="153"/>
        <end position="180"/>
    </location>
</feature>
<feature type="compositionally biased region" description="Basic residues" evidence="2">
    <location>
        <begin position="36"/>
        <end position="50"/>
    </location>
</feature>
<dbReference type="EMBL" id="JAULSO010000003">
    <property type="protein sequence ID" value="KAK3684943.1"/>
    <property type="molecule type" value="Genomic_DNA"/>
</dbReference>
<gene>
    <name evidence="3" type="ORF">B0T22DRAFT_516741</name>
</gene>
<dbReference type="AlphaFoldDB" id="A0AAE0X4J7"/>
<name>A0AAE0X4J7_9PEZI</name>
<protein>
    <submittedName>
        <fullName evidence="3">Uncharacterized protein</fullName>
    </submittedName>
</protein>
<keyword evidence="4" id="KW-1185">Reference proteome</keyword>
<comment type="caution">
    <text evidence="3">The sequence shown here is derived from an EMBL/GenBank/DDBJ whole genome shotgun (WGS) entry which is preliminary data.</text>
</comment>
<organism evidence="3 4">
    <name type="scientific">Podospora appendiculata</name>
    <dbReference type="NCBI Taxonomy" id="314037"/>
    <lineage>
        <taxon>Eukaryota</taxon>
        <taxon>Fungi</taxon>
        <taxon>Dikarya</taxon>
        <taxon>Ascomycota</taxon>
        <taxon>Pezizomycotina</taxon>
        <taxon>Sordariomycetes</taxon>
        <taxon>Sordariomycetidae</taxon>
        <taxon>Sordariales</taxon>
        <taxon>Podosporaceae</taxon>
        <taxon>Podospora</taxon>
    </lineage>
</organism>
<evidence type="ECO:0000256" key="1">
    <source>
        <dbReference type="SAM" id="Coils"/>
    </source>
</evidence>
<feature type="region of interest" description="Disordered" evidence="2">
    <location>
        <begin position="14"/>
        <end position="52"/>
    </location>
</feature>
<proteinExistence type="predicted"/>
<dbReference type="Proteomes" id="UP001270362">
    <property type="component" value="Unassembled WGS sequence"/>
</dbReference>
<reference evidence="3" key="1">
    <citation type="journal article" date="2023" name="Mol. Phylogenet. Evol.">
        <title>Genome-scale phylogeny and comparative genomics of the fungal order Sordariales.</title>
        <authorList>
            <person name="Hensen N."/>
            <person name="Bonometti L."/>
            <person name="Westerberg I."/>
            <person name="Brannstrom I.O."/>
            <person name="Guillou S."/>
            <person name="Cros-Aarteil S."/>
            <person name="Calhoun S."/>
            <person name="Haridas S."/>
            <person name="Kuo A."/>
            <person name="Mondo S."/>
            <person name="Pangilinan J."/>
            <person name="Riley R."/>
            <person name="LaButti K."/>
            <person name="Andreopoulos B."/>
            <person name="Lipzen A."/>
            <person name="Chen C."/>
            <person name="Yan M."/>
            <person name="Daum C."/>
            <person name="Ng V."/>
            <person name="Clum A."/>
            <person name="Steindorff A."/>
            <person name="Ohm R.A."/>
            <person name="Martin F."/>
            <person name="Silar P."/>
            <person name="Natvig D.O."/>
            <person name="Lalanne C."/>
            <person name="Gautier V."/>
            <person name="Ament-Velasquez S.L."/>
            <person name="Kruys A."/>
            <person name="Hutchinson M.I."/>
            <person name="Powell A.J."/>
            <person name="Barry K."/>
            <person name="Miller A.N."/>
            <person name="Grigoriev I.V."/>
            <person name="Debuchy R."/>
            <person name="Gladieux P."/>
            <person name="Hiltunen Thoren M."/>
            <person name="Johannesson H."/>
        </authorList>
    </citation>
    <scope>NUCLEOTIDE SEQUENCE</scope>
    <source>
        <strain evidence="3">CBS 314.62</strain>
    </source>
</reference>
<sequence>MSDLTWLRGFQRSHVRSPVRASDDSAASTSPEKAADRHHHTSPIRHHRVRPAAAVQRVSSLLNLNLGGGGGRESRSASLSGPISLLPLRSTEGPRGGDDGGRGGAGQGEATWYNPTTIQVVETLQTAMMGRSDPLEPIPIRYNSSVLRLIEAFGNLTRKLRDNEQELSELKTLRAKELEQFREVSEDWMERESGYKAEIKRLEVVLAKESKDGVASVALARHGSLVDRSATKRFHARLKRLSNSQDQGIFAASYLVLVGFRG</sequence>
<evidence type="ECO:0000313" key="4">
    <source>
        <dbReference type="Proteomes" id="UP001270362"/>
    </source>
</evidence>
<accession>A0AAE0X4J7</accession>
<reference evidence="3" key="2">
    <citation type="submission" date="2023-06" db="EMBL/GenBank/DDBJ databases">
        <authorList>
            <consortium name="Lawrence Berkeley National Laboratory"/>
            <person name="Haridas S."/>
            <person name="Hensen N."/>
            <person name="Bonometti L."/>
            <person name="Westerberg I."/>
            <person name="Brannstrom I.O."/>
            <person name="Guillou S."/>
            <person name="Cros-Aarteil S."/>
            <person name="Calhoun S."/>
            <person name="Kuo A."/>
            <person name="Mondo S."/>
            <person name="Pangilinan J."/>
            <person name="Riley R."/>
            <person name="Labutti K."/>
            <person name="Andreopoulos B."/>
            <person name="Lipzen A."/>
            <person name="Chen C."/>
            <person name="Yanf M."/>
            <person name="Daum C."/>
            <person name="Ng V."/>
            <person name="Clum A."/>
            <person name="Steindorff A."/>
            <person name="Ohm R."/>
            <person name="Martin F."/>
            <person name="Silar P."/>
            <person name="Natvig D."/>
            <person name="Lalanne C."/>
            <person name="Gautier V."/>
            <person name="Ament-Velasquez S.L."/>
            <person name="Kruys A."/>
            <person name="Hutchinson M.I."/>
            <person name="Powell A.J."/>
            <person name="Barry K."/>
            <person name="Miller A.N."/>
            <person name="Grigoriev I.V."/>
            <person name="Debuchy R."/>
            <person name="Gladieux P."/>
            <person name="Thoren M.H."/>
            <person name="Johannesson H."/>
        </authorList>
    </citation>
    <scope>NUCLEOTIDE SEQUENCE</scope>
    <source>
        <strain evidence="3">CBS 314.62</strain>
    </source>
</reference>
<evidence type="ECO:0000256" key="2">
    <source>
        <dbReference type="SAM" id="MobiDB-lite"/>
    </source>
</evidence>
<evidence type="ECO:0000313" key="3">
    <source>
        <dbReference type="EMBL" id="KAK3684943.1"/>
    </source>
</evidence>